<proteinExistence type="predicted"/>
<dbReference type="AlphaFoldDB" id="A0A2G5K9H8"/>
<keyword evidence="12" id="KW-0472">Membrane</keyword>
<dbReference type="NCBIfam" id="TIGR03423">
    <property type="entry name" value="pbp2_mrdA"/>
    <property type="match status" value="1"/>
</dbReference>
<evidence type="ECO:0000256" key="8">
    <source>
        <dbReference type="ARBA" id="ARBA00022801"/>
    </source>
</evidence>
<dbReference type="GO" id="GO:0005886">
    <property type="term" value="C:plasma membrane"/>
    <property type="evidence" value="ECO:0007669"/>
    <property type="project" value="UniProtKB-SubCell"/>
</dbReference>
<organism evidence="17 18">
    <name type="scientific">Paramylibacter kogurei</name>
    <dbReference type="NCBI Taxonomy" id="1889778"/>
    <lineage>
        <taxon>Bacteria</taxon>
        <taxon>Pseudomonadati</taxon>
        <taxon>Pseudomonadota</taxon>
        <taxon>Alphaproteobacteria</taxon>
        <taxon>Rhodobacterales</taxon>
        <taxon>Paracoccaceae</taxon>
        <taxon>Paramylibacter</taxon>
    </lineage>
</organism>
<dbReference type="InterPro" id="IPR012338">
    <property type="entry name" value="Beta-lactam/transpept-like"/>
</dbReference>
<dbReference type="InterPro" id="IPR001460">
    <property type="entry name" value="PCN-bd_Tpept"/>
</dbReference>
<keyword evidence="7" id="KW-0812">Transmembrane</keyword>
<evidence type="ECO:0000259" key="16">
    <source>
        <dbReference type="Pfam" id="PF03717"/>
    </source>
</evidence>
<evidence type="ECO:0000256" key="4">
    <source>
        <dbReference type="ARBA" id="ARBA00022519"/>
    </source>
</evidence>
<dbReference type="GO" id="GO:0071555">
    <property type="term" value="P:cell wall organization"/>
    <property type="evidence" value="ECO:0007669"/>
    <property type="project" value="UniProtKB-KW"/>
</dbReference>
<gene>
    <name evidence="17" type="ORF">BFP76_13440</name>
</gene>
<keyword evidence="9" id="KW-0133">Cell shape</keyword>
<keyword evidence="8" id="KW-0378">Hydrolase</keyword>
<keyword evidence="13" id="KW-0961">Cell wall biogenesis/degradation</keyword>
<dbReference type="GO" id="GO:0006508">
    <property type="term" value="P:proteolysis"/>
    <property type="evidence" value="ECO:0007669"/>
    <property type="project" value="UniProtKB-KW"/>
</dbReference>
<evidence type="ECO:0000256" key="2">
    <source>
        <dbReference type="ARBA" id="ARBA00004236"/>
    </source>
</evidence>
<keyword evidence="18" id="KW-1185">Reference proteome</keyword>
<dbReference type="InterPro" id="IPR050515">
    <property type="entry name" value="Beta-lactam/transpept"/>
</dbReference>
<comment type="caution">
    <text evidence="17">The sequence shown here is derived from an EMBL/GenBank/DDBJ whole genome shotgun (WGS) entry which is preliminary data.</text>
</comment>
<evidence type="ECO:0000256" key="3">
    <source>
        <dbReference type="ARBA" id="ARBA00022475"/>
    </source>
</evidence>
<evidence type="ECO:0000256" key="6">
    <source>
        <dbReference type="ARBA" id="ARBA00022670"/>
    </source>
</evidence>
<evidence type="ECO:0000259" key="15">
    <source>
        <dbReference type="Pfam" id="PF00905"/>
    </source>
</evidence>
<keyword evidence="6" id="KW-0645">Protease</keyword>
<dbReference type="SUPFAM" id="SSF56601">
    <property type="entry name" value="beta-lactamase/transpeptidase-like"/>
    <property type="match status" value="1"/>
</dbReference>
<dbReference type="GO" id="GO:0008658">
    <property type="term" value="F:penicillin binding"/>
    <property type="evidence" value="ECO:0007669"/>
    <property type="project" value="InterPro"/>
</dbReference>
<evidence type="ECO:0000313" key="17">
    <source>
        <dbReference type="EMBL" id="PIB26181.1"/>
    </source>
</evidence>
<dbReference type="EMBL" id="MDGM01000007">
    <property type="protein sequence ID" value="PIB26181.1"/>
    <property type="molecule type" value="Genomic_DNA"/>
</dbReference>
<dbReference type="PANTHER" id="PTHR30627:SF2">
    <property type="entry name" value="PEPTIDOGLYCAN D,D-TRANSPEPTIDASE MRDA"/>
    <property type="match status" value="1"/>
</dbReference>
<dbReference type="OrthoDB" id="9766847at2"/>
<dbReference type="GO" id="GO:0071972">
    <property type="term" value="F:peptidoglycan L,D-transpeptidase activity"/>
    <property type="evidence" value="ECO:0007669"/>
    <property type="project" value="TreeGrafter"/>
</dbReference>
<reference evidence="17 18" key="1">
    <citation type="submission" date="2016-08" db="EMBL/GenBank/DDBJ databases">
        <title>Draft genome of Amylibacter sp. strain 4G11.</title>
        <authorList>
            <person name="Wong S.-K."/>
            <person name="Hamasaki K."/>
            <person name="Yoshizawa S."/>
        </authorList>
    </citation>
    <scope>NUCLEOTIDE SEQUENCE [LARGE SCALE GENOMIC DNA]</scope>
    <source>
        <strain evidence="17 18">4G11</strain>
    </source>
</reference>
<dbReference type="InterPro" id="IPR036138">
    <property type="entry name" value="PBP_dimer_sf"/>
</dbReference>
<keyword evidence="11" id="KW-1133">Transmembrane helix</keyword>
<dbReference type="Pfam" id="PF03717">
    <property type="entry name" value="PBP_dimer"/>
    <property type="match status" value="1"/>
</dbReference>
<feature type="domain" description="Penicillin-binding protein transpeptidase" evidence="15">
    <location>
        <begin position="268"/>
        <end position="603"/>
    </location>
</feature>
<evidence type="ECO:0000256" key="14">
    <source>
        <dbReference type="SAM" id="MobiDB-lite"/>
    </source>
</evidence>
<feature type="domain" description="Penicillin-binding protein dimerisation" evidence="16">
    <location>
        <begin position="62"/>
        <end position="235"/>
    </location>
</feature>
<feature type="region of interest" description="Disordered" evidence="14">
    <location>
        <begin position="520"/>
        <end position="539"/>
    </location>
</feature>
<keyword evidence="3" id="KW-1003">Cell membrane</keyword>
<sequence length="626" mass="69212">MEFDHKGDVKRSRLSRRALMLGGIQASVAAVIGWRMHQLGVKEGDQYRLLAEENRINIQLLPPARGLIYDRDGDLLTINDRVYAIEMVREQSRDPELILNRLAQLLPLTQEDIDKALADMKKRRAFVPVTVATGLEWEHIAAVSANAPALPGVTPVLGLNRQYPKGPEFSHIVGYVGSVSDYDLNETDDHDPLLRIPRFKIGKTGIEATLEKPLRGEAGIKRIEVNSLGRVIRELDRKEGASGVDIQLTVGQELQTYTLNRLKGHSASAVVMDVTNGDILALASGPTFDSNKFLKPISQADWKEMNDPHYRPLVNKAVAGTYPPGSTFKMVVALAGLEAGLIDSSEEVYCPGHMEVANRKFHCWKRGGHGHVHLREALRYSCDVYFYDLALRVGIEKITQMAHKLGLGERPNIQLPSIKEGLMPTKDWKRKVKKKDWVLGDSINAGIGQGFVLASPLQLAVMTARIASGMKIEPRLINLYNNEVYPTRGLEPLDINPNHLAIIRSGMSEVSNHRRGTAYGARLKPEQGGPMAGKTGTSQVRQITAAERRKGVVRNEDLPWNRRDHALFVAFAPVQNPRYAISVVVEHGGGGSAVAAPIARDIMARTIKLGDKGYGNLPNNRTREQT</sequence>
<accession>A0A2G5K9H8</accession>
<dbReference type="GO" id="GO:0008360">
    <property type="term" value="P:regulation of cell shape"/>
    <property type="evidence" value="ECO:0007669"/>
    <property type="project" value="UniProtKB-KW"/>
</dbReference>
<dbReference type="InterPro" id="IPR005311">
    <property type="entry name" value="PBP_dimer"/>
</dbReference>
<dbReference type="Gene3D" id="3.90.1310.10">
    <property type="entry name" value="Penicillin-binding protein 2a (Domain 2)"/>
    <property type="match status" value="1"/>
</dbReference>
<dbReference type="Gene3D" id="3.40.710.10">
    <property type="entry name" value="DD-peptidase/beta-lactamase superfamily"/>
    <property type="match status" value="1"/>
</dbReference>
<evidence type="ECO:0000256" key="1">
    <source>
        <dbReference type="ARBA" id="ARBA00004167"/>
    </source>
</evidence>
<evidence type="ECO:0000256" key="10">
    <source>
        <dbReference type="ARBA" id="ARBA00022984"/>
    </source>
</evidence>
<dbReference type="InterPro" id="IPR017790">
    <property type="entry name" value="Penicillin-binding_protein_2"/>
</dbReference>
<evidence type="ECO:0000256" key="7">
    <source>
        <dbReference type="ARBA" id="ARBA00022692"/>
    </source>
</evidence>
<comment type="subcellular location">
    <subcellularLocation>
        <location evidence="2">Cell membrane</location>
    </subcellularLocation>
    <subcellularLocation>
        <location evidence="1">Membrane</location>
        <topology evidence="1">Single-pass membrane protein</topology>
    </subcellularLocation>
</comment>
<dbReference type="PANTHER" id="PTHR30627">
    <property type="entry name" value="PEPTIDOGLYCAN D,D-TRANSPEPTIDASE"/>
    <property type="match status" value="1"/>
</dbReference>
<keyword evidence="10" id="KW-0573">Peptidoglycan synthesis</keyword>
<dbReference type="GO" id="GO:0009252">
    <property type="term" value="P:peptidoglycan biosynthetic process"/>
    <property type="evidence" value="ECO:0007669"/>
    <property type="project" value="UniProtKB-KW"/>
</dbReference>
<dbReference type="Pfam" id="PF00905">
    <property type="entry name" value="Transpeptidase"/>
    <property type="match status" value="1"/>
</dbReference>
<evidence type="ECO:0000256" key="5">
    <source>
        <dbReference type="ARBA" id="ARBA00022645"/>
    </source>
</evidence>
<dbReference type="SUPFAM" id="SSF56519">
    <property type="entry name" value="Penicillin binding protein dimerisation domain"/>
    <property type="match status" value="1"/>
</dbReference>
<dbReference type="GO" id="GO:0009002">
    <property type="term" value="F:serine-type D-Ala-D-Ala carboxypeptidase activity"/>
    <property type="evidence" value="ECO:0007669"/>
    <property type="project" value="InterPro"/>
</dbReference>
<keyword evidence="4" id="KW-0997">Cell inner membrane</keyword>
<keyword evidence="5" id="KW-0121">Carboxypeptidase</keyword>
<evidence type="ECO:0000256" key="11">
    <source>
        <dbReference type="ARBA" id="ARBA00022989"/>
    </source>
</evidence>
<dbReference type="Gene3D" id="3.30.1390.30">
    <property type="entry name" value="Penicillin-binding protein 2a, domain 3"/>
    <property type="match status" value="1"/>
</dbReference>
<evidence type="ECO:0000313" key="18">
    <source>
        <dbReference type="Proteomes" id="UP000231516"/>
    </source>
</evidence>
<evidence type="ECO:0000256" key="13">
    <source>
        <dbReference type="ARBA" id="ARBA00023316"/>
    </source>
</evidence>
<name>A0A2G5K9H8_9RHOB</name>
<dbReference type="Proteomes" id="UP000231516">
    <property type="component" value="Unassembled WGS sequence"/>
</dbReference>
<evidence type="ECO:0000256" key="9">
    <source>
        <dbReference type="ARBA" id="ARBA00022960"/>
    </source>
</evidence>
<protein>
    <submittedName>
        <fullName evidence="17">Penicillin-binding protein 2</fullName>
    </submittedName>
</protein>
<evidence type="ECO:0000256" key="12">
    <source>
        <dbReference type="ARBA" id="ARBA00023136"/>
    </source>
</evidence>